<gene>
    <name evidence="1" type="ORF">JMN32_23790</name>
</gene>
<evidence type="ECO:0000313" key="1">
    <source>
        <dbReference type="EMBL" id="MBL6449354.1"/>
    </source>
</evidence>
<keyword evidence="2" id="KW-1185">Reference proteome</keyword>
<dbReference type="EMBL" id="JAEUGD010000066">
    <property type="protein sequence ID" value="MBL6449354.1"/>
    <property type="molecule type" value="Genomic_DNA"/>
</dbReference>
<reference evidence="1" key="1">
    <citation type="submission" date="2021-01" db="EMBL/GenBank/DDBJ databases">
        <title>Fulvivirga kasyanovii gen. nov., sp nov., a novel member of the phylum Bacteroidetes isolated from seawater in a mussel farm.</title>
        <authorList>
            <person name="Zhao L.-H."/>
            <person name="Wang Z.-J."/>
        </authorList>
    </citation>
    <scope>NUCLEOTIDE SEQUENCE</scope>
    <source>
        <strain evidence="1">29W222</strain>
    </source>
</reference>
<evidence type="ECO:0000313" key="2">
    <source>
        <dbReference type="Proteomes" id="UP000614216"/>
    </source>
</evidence>
<accession>A0A937G0B4</accession>
<dbReference type="InterPro" id="IPR011990">
    <property type="entry name" value="TPR-like_helical_dom_sf"/>
</dbReference>
<dbReference type="Gene3D" id="1.25.40.10">
    <property type="entry name" value="Tetratricopeptide repeat domain"/>
    <property type="match status" value="1"/>
</dbReference>
<dbReference type="RefSeq" id="WP_202859090.1">
    <property type="nucleotide sequence ID" value="NZ_JAEUGD010000066.1"/>
</dbReference>
<organism evidence="1 2">
    <name type="scientific">Fulvivirga marina</name>
    <dbReference type="NCBI Taxonomy" id="2494733"/>
    <lineage>
        <taxon>Bacteria</taxon>
        <taxon>Pseudomonadati</taxon>
        <taxon>Bacteroidota</taxon>
        <taxon>Cytophagia</taxon>
        <taxon>Cytophagales</taxon>
        <taxon>Fulvivirgaceae</taxon>
        <taxon>Fulvivirga</taxon>
    </lineage>
</organism>
<proteinExistence type="predicted"/>
<sequence length="56" mass="6627">MNFYHEGKLDKALDQFTKAIEKDPTQLDYYFNRAMVLVKLDQIDEVCKGLLLIKDF</sequence>
<comment type="caution">
    <text evidence="1">The sequence shown here is derived from an EMBL/GenBank/DDBJ whole genome shotgun (WGS) entry which is preliminary data.</text>
</comment>
<dbReference type="Proteomes" id="UP000614216">
    <property type="component" value="Unassembled WGS sequence"/>
</dbReference>
<dbReference type="AlphaFoldDB" id="A0A937G0B4"/>
<protein>
    <submittedName>
        <fullName evidence="1">Tetratricopeptide repeat protein</fullName>
    </submittedName>
</protein>
<name>A0A937G0B4_9BACT</name>
<dbReference type="SUPFAM" id="SSF48452">
    <property type="entry name" value="TPR-like"/>
    <property type="match status" value="1"/>
</dbReference>
<dbReference type="Pfam" id="PF13414">
    <property type="entry name" value="TPR_11"/>
    <property type="match status" value="1"/>
</dbReference>